<reference evidence="1 2" key="1">
    <citation type="submission" date="2016-02" db="EMBL/GenBank/DDBJ databases">
        <title>Genome analysis of coral dinoflagellate symbionts highlights evolutionary adaptations to a symbiotic lifestyle.</title>
        <authorList>
            <person name="Aranda M."/>
            <person name="Li Y."/>
            <person name="Liew Y.J."/>
            <person name="Baumgarten S."/>
            <person name="Simakov O."/>
            <person name="Wilson M."/>
            <person name="Piel J."/>
            <person name="Ashoor H."/>
            <person name="Bougouffa S."/>
            <person name="Bajic V.B."/>
            <person name="Ryu T."/>
            <person name="Ravasi T."/>
            <person name="Bayer T."/>
            <person name="Micklem G."/>
            <person name="Kim H."/>
            <person name="Bhak J."/>
            <person name="Lajeunesse T.C."/>
            <person name="Voolstra C.R."/>
        </authorList>
    </citation>
    <scope>NUCLEOTIDE SEQUENCE [LARGE SCALE GENOMIC DNA]</scope>
    <source>
        <strain evidence="1 2">CCMP2467</strain>
    </source>
</reference>
<proteinExistence type="predicted"/>
<protein>
    <submittedName>
        <fullName evidence="1">Uncharacterized protein</fullName>
    </submittedName>
</protein>
<dbReference type="OrthoDB" id="405851at2759"/>
<organism evidence="1 2">
    <name type="scientific">Symbiodinium microadriaticum</name>
    <name type="common">Dinoflagellate</name>
    <name type="synonym">Zooxanthella microadriatica</name>
    <dbReference type="NCBI Taxonomy" id="2951"/>
    <lineage>
        <taxon>Eukaryota</taxon>
        <taxon>Sar</taxon>
        <taxon>Alveolata</taxon>
        <taxon>Dinophyceae</taxon>
        <taxon>Suessiales</taxon>
        <taxon>Symbiodiniaceae</taxon>
        <taxon>Symbiodinium</taxon>
    </lineage>
</organism>
<accession>A0A1Q9EVI6</accession>
<gene>
    <name evidence="1" type="ORF">AK812_SmicGene4752</name>
</gene>
<dbReference type="Proteomes" id="UP000186817">
    <property type="component" value="Unassembled WGS sequence"/>
</dbReference>
<comment type="caution">
    <text evidence="1">The sequence shown here is derived from an EMBL/GenBank/DDBJ whole genome shotgun (WGS) entry which is preliminary data.</text>
</comment>
<dbReference type="AlphaFoldDB" id="A0A1Q9EVI6"/>
<evidence type="ECO:0000313" key="2">
    <source>
        <dbReference type="Proteomes" id="UP000186817"/>
    </source>
</evidence>
<sequence>MVRDTIVDIQDVHYYRVVVVTWASGWKDHVPFGDMNPYIRSSRWEWVGRECWRVAVYNCGWEFWMTKRRLEMLAYDEIGPIVLTMLHPGSN</sequence>
<name>A0A1Q9EVI6_SYMMI</name>
<dbReference type="EMBL" id="LSRX01000059">
    <property type="protein sequence ID" value="OLQ11395.1"/>
    <property type="molecule type" value="Genomic_DNA"/>
</dbReference>
<keyword evidence="2" id="KW-1185">Reference proteome</keyword>
<evidence type="ECO:0000313" key="1">
    <source>
        <dbReference type="EMBL" id="OLQ11395.1"/>
    </source>
</evidence>